<dbReference type="AlphaFoldDB" id="A0ABD2PZV5"/>
<evidence type="ECO:0000313" key="2">
    <source>
        <dbReference type="EMBL" id="KAL3312931.1"/>
    </source>
</evidence>
<comment type="caution">
    <text evidence="2">The sequence shown here is derived from an EMBL/GenBank/DDBJ whole genome shotgun (WGS) entry which is preliminary data.</text>
</comment>
<feature type="chain" id="PRO_5044881969" evidence="1">
    <location>
        <begin position="19"/>
        <end position="176"/>
    </location>
</feature>
<gene>
    <name evidence="2" type="ORF">Ciccas_008469</name>
</gene>
<dbReference type="Proteomes" id="UP001626550">
    <property type="component" value="Unassembled WGS sequence"/>
</dbReference>
<keyword evidence="3" id="KW-1185">Reference proteome</keyword>
<name>A0ABD2PZV5_9PLAT</name>
<accession>A0ABD2PZV5</accession>
<sequence>MLVQVIFLGISLVHASDACTFPKAILSPNSDNQEWWTKSFVLPETSHRKSSDFPPVVYTRLRFVNKNQLLYSQPCSISNQIVQRPVVSGLQQMVDNICQYLPAHTEMPNKVARIRVECVETSQTFRGRLLVKFQDQRENSQSPPIFKCLMFESVETANQAQNVLLRITQSGSGFFS</sequence>
<evidence type="ECO:0000256" key="1">
    <source>
        <dbReference type="SAM" id="SignalP"/>
    </source>
</evidence>
<dbReference type="EMBL" id="JBJKFK010001500">
    <property type="protein sequence ID" value="KAL3312931.1"/>
    <property type="molecule type" value="Genomic_DNA"/>
</dbReference>
<organism evidence="2 3">
    <name type="scientific">Cichlidogyrus casuarinus</name>
    <dbReference type="NCBI Taxonomy" id="1844966"/>
    <lineage>
        <taxon>Eukaryota</taxon>
        <taxon>Metazoa</taxon>
        <taxon>Spiralia</taxon>
        <taxon>Lophotrochozoa</taxon>
        <taxon>Platyhelminthes</taxon>
        <taxon>Monogenea</taxon>
        <taxon>Monopisthocotylea</taxon>
        <taxon>Dactylogyridea</taxon>
        <taxon>Ancyrocephalidae</taxon>
        <taxon>Cichlidogyrus</taxon>
    </lineage>
</organism>
<evidence type="ECO:0000313" key="3">
    <source>
        <dbReference type="Proteomes" id="UP001626550"/>
    </source>
</evidence>
<keyword evidence="1" id="KW-0732">Signal</keyword>
<protein>
    <submittedName>
        <fullName evidence="2">Uncharacterized protein</fullName>
    </submittedName>
</protein>
<feature type="signal peptide" evidence="1">
    <location>
        <begin position="1"/>
        <end position="18"/>
    </location>
</feature>
<reference evidence="2 3" key="1">
    <citation type="submission" date="2024-11" db="EMBL/GenBank/DDBJ databases">
        <title>Adaptive evolution of stress response genes in parasites aligns with host niche diversity.</title>
        <authorList>
            <person name="Hahn C."/>
            <person name="Resl P."/>
        </authorList>
    </citation>
    <scope>NUCLEOTIDE SEQUENCE [LARGE SCALE GENOMIC DNA]</scope>
    <source>
        <strain evidence="2">EGGRZ-B1_66</strain>
        <tissue evidence="2">Body</tissue>
    </source>
</reference>
<proteinExistence type="predicted"/>